<feature type="domain" description="SH3b" evidence="1">
    <location>
        <begin position="20"/>
        <end position="91"/>
    </location>
</feature>
<evidence type="ECO:0000313" key="2">
    <source>
        <dbReference type="EMBL" id="MBE9215327.1"/>
    </source>
</evidence>
<dbReference type="RefSeq" id="WP_193923373.1">
    <property type="nucleotide sequence ID" value="NZ_JADEWL010000095.1"/>
</dbReference>
<protein>
    <submittedName>
        <fullName evidence="2">SH3 domain-containing protein</fullName>
    </submittedName>
</protein>
<evidence type="ECO:0000259" key="1">
    <source>
        <dbReference type="PROSITE" id="PS51781"/>
    </source>
</evidence>
<accession>A0A8J7F4Z8</accession>
<dbReference type="SMART" id="SM00287">
    <property type="entry name" value="SH3b"/>
    <property type="match status" value="1"/>
</dbReference>
<proteinExistence type="predicted"/>
<dbReference type="AlphaFoldDB" id="A0A8J7F4Z8"/>
<keyword evidence="3" id="KW-1185">Reference proteome</keyword>
<organism evidence="2 3">
    <name type="scientific">Plectonema cf. radiosum LEGE 06105</name>
    <dbReference type="NCBI Taxonomy" id="945769"/>
    <lineage>
        <taxon>Bacteria</taxon>
        <taxon>Bacillati</taxon>
        <taxon>Cyanobacteriota</taxon>
        <taxon>Cyanophyceae</taxon>
        <taxon>Oscillatoriophycideae</taxon>
        <taxon>Oscillatoriales</taxon>
        <taxon>Microcoleaceae</taxon>
        <taxon>Plectonema</taxon>
    </lineage>
</organism>
<evidence type="ECO:0000313" key="3">
    <source>
        <dbReference type="Proteomes" id="UP000620559"/>
    </source>
</evidence>
<name>A0A8J7F4Z8_9CYAN</name>
<reference evidence="2" key="1">
    <citation type="submission" date="2020-10" db="EMBL/GenBank/DDBJ databases">
        <authorList>
            <person name="Castelo-Branco R."/>
            <person name="Eusebio N."/>
            <person name="Adriana R."/>
            <person name="Vieira A."/>
            <person name="Brugerolle De Fraissinette N."/>
            <person name="Rezende De Castro R."/>
            <person name="Schneider M.P."/>
            <person name="Vasconcelos V."/>
            <person name="Leao P.N."/>
        </authorList>
    </citation>
    <scope>NUCLEOTIDE SEQUENCE</scope>
    <source>
        <strain evidence="2">LEGE 06105</strain>
    </source>
</reference>
<dbReference type="EMBL" id="JADEWL010000095">
    <property type="protein sequence ID" value="MBE9215327.1"/>
    <property type="molecule type" value="Genomic_DNA"/>
</dbReference>
<sequence>MTDANQPRPIQTAIASDGILKTNSNTINTVNIRSGPSLNNRVIHEGKKGDKVKILDQTKPAGDTRSWYKVKFGSQTDDIGWVREDVIEVTYTNPSPASTQLLFATNSRTVRIYAEEGQIYMNVYDNRSEKTELYAVEAARLPQVDAQSKWKSYVAIKDNSAYYVRFIPFGEVDFIINNANNGNIILREKGFRASGSEYQNQ</sequence>
<dbReference type="Gene3D" id="2.30.30.40">
    <property type="entry name" value="SH3 Domains"/>
    <property type="match status" value="1"/>
</dbReference>
<comment type="caution">
    <text evidence="2">The sequence shown here is derived from an EMBL/GenBank/DDBJ whole genome shotgun (WGS) entry which is preliminary data.</text>
</comment>
<gene>
    <name evidence="2" type="ORF">IQ247_22130</name>
</gene>
<dbReference type="Pfam" id="PF08239">
    <property type="entry name" value="SH3_3"/>
    <property type="match status" value="1"/>
</dbReference>
<dbReference type="InterPro" id="IPR003646">
    <property type="entry name" value="SH3-like_bac-type"/>
</dbReference>
<dbReference type="PROSITE" id="PS51781">
    <property type="entry name" value="SH3B"/>
    <property type="match status" value="1"/>
</dbReference>
<dbReference type="Proteomes" id="UP000620559">
    <property type="component" value="Unassembled WGS sequence"/>
</dbReference>